<feature type="compositionally biased region" description="Polar residues" evidence="2">
    <location>
        <begin position="1004"/>
        <end position="1014"/>
    </location>
</feature>
<feature type="compositionally biased region" description="Basic and acidic residues" evidence="2">
    <location>
        <begin position="860"/>
        <end position="872"/>
    </location>
</feature>
<feature type="coiled-coil region" evidence="1">
    <location>
        <begin position="191"/>
        <end position="225"/>
    </location>
</feature>
<dbReference type="InParanoid" id="B7G7Q8"/>
<dbReference type="Proteomes" id="UP000000759">
    <property type="component" value="Chromosome 18"/>
</dbReference>
<evidence type="ECO:0000256" key="2">
    <source>
        <dbReference type="SAM" id="MobiDB-lite"/>
    </source>
</evidence>
<name>B7G7Q8_PHATC</name>
<dbReference type="EMBL" id="CM000620">
    <property type="protein sequence ID" value="EEC45407.1"/>
    <property type="molecule type" value="Genomic_DNA"/>
</dbReference>
<sequence>MFLQPPGKKPGGVFHSRLGSRPSHISKLSSGLGLGMRKKKLDHSNGGHTQLMARASLAPIEQQQQSHELAQMNALKITQEELQRDLETLGLQQQESQRLLDNAKNFKERRVHQHAELESKLEHIKYKVGQERAELQRRHHLLSSGQRALSLARLSGDRTGDDLRALDRKLKQVLETKRTLFFYQRKQDRLLHDLRADLSSLAHEKTEATAQVHAADQNLKKLKLTEHSLRQRIQSESKKLAAFSQQTTLLRAETMSMEHMIDEVTDALELSEAAHAKCAAETVSEEDRHNKAVIALEAKIEGKYSVHRKLSQEMQVLRQTALDHQSDLHLAWERTIYAQIANGMTPSKSQKESNIPPVLEFGCVEVKVETETKACEEEAQIIEDLKATLSSFKDQLDEMEERANTSSEKVELEQGAINNARKTEESRRDEASKFLIDIVTLRRENEHVRASFDTLRSLRDDQNAGIKRSIDTVRQENGQAEHNRSLAQHRLSKVATEVRSTSASALREKEAIALKLAEFESEISTVHQCNLSAKEELNRLSSIIESQDKLSRNSLGLSQSAAKKNIAEILNEYPDLESVRFGYDPKKTLDEQADESLKLIVAHCKHRLNSAKKMQAGLREAAKLEDLELREMQKAAAIESKRKFKIREYRKHRLLSGTSGNAIKQSNLKDEKKHKSRRSLQSMRVKASAWIGDEKTEKTRRDKKKMRREELQHQTEIALENSELNSVAKPRDLLEVFSRVGDDGGKSTYDLEACAVLTQTTAGSEKKVTWEEDNGKEKRTSKISKKDCTRGRKTKECLSKDSTEKPHIPKLAPSSLSATMLDAGFQEVSALLVEKEASSHRISSSKPVVQKSYTLPSVDRISREPRSQDLKKLLSCKSIGHTGEKTRSNSSRFGNPKKRDIDVTTNPRREMPHSFGSTKPISKTRGENAQSLKEWSGSSTSHRAFEDKTNSSKTKDQERRTTSHQREKGKRSHRSSADVRTASTDHKKMNYHLSLSHNSNPSLKRNSCQTSGLSSKERPAKSRRRLKSRSSDVLKNQIQTFGDERYSFGFATS</sequence>
<feature type="compositionally biased region" description="Basic and acidic residues" evidence="2">
    <location>
        <begin position="766"/>
        <end position="807"/>
    </location>
</feature>
<reference evidence="4" key="2">
    <citation type="submission" date="2008-08" db="EMBL/GenBank/DDBJ databases">
        <authorList>
            <consortium name="Diatom Consortium"/>
            <person name="Grigoriev I."/>
            <person name="Grimwood J."/>
            <person name="Kuo A."/>
            <person name="Otillar R.P."/>
            <person name="Salamov A."/>
            <person name="Detter J.C."/>
            <person name="Lindquist E."/>
            <person name="Shapiro H."/>
            <person name="Lucas S."/>
            <person name="Glavina del Rio T."/>
            <person name="Pitluck S."/>
            <person name="Rokhsar D."/>
            <person name="Bowler C."/>
        </authorList>
    </citation>
    <scope>GENOME REANNOTATION</scope>
    <source>
        <strain evidence="4">CCAP 1055/1</strain>
    </source>
</reference>
<protein>
    <submittedName>
        <fullName evidence="3">Uncharacterized protein</fullName>
    </submittedName>
</protein>
<evidence type="ECO:0000313" key="3">
    <source>
        <dbReference type="EMBL" id="EEC45407.1"/>
    </source>
</evidence>
<feature type="compositionally biased region" description="Basic and acidic residues" evidence="2">
    <location>
        <begin position="897"/>
        <end position="912"/>
    </location>
</feature>
<dbReference type="eggNOG" id="ENOG502RWHX">
    <property type="taxonomic scope" value="Eukaryota"/>
</dbReference>
<dbReference type="AlphaFoldDB" id="B7G7Q8"/>
<dbReference type="OrthoDB" id="49686at2759"/>
<feature type="compositionally biased region" description="Polar residues" evidence="2">
    <location>
        <begin position="657"/>
        <end position="666"/>
    </location>
</feature>
<feature type="region of interest" description="Disordered" evidence="2">
    <location>
        <begin position="402"/>
        <end position="426"/>
    </location>
</feature>
<feature type="region of interest" description="Disordered" evidence="2">
    <location>
        <begin position="857"/>
        <end position="1034"/>
    </location>
</feature>
<feature type="region of interest" description="Disordered" evidence="2">
    <location>
        <begin position="657"/>
        <end position="687"/>
    </location>
</feature>
<feature type="compositionally biased region" description="Polar residues" evidence="2">
    <location>
        <begin position="915"/>
        <end position="942"/>
    </location>
</feature>
<dbReference type="RefSeq" id="XP_002183189.1">
    <property type="nucleotide sequence ID" value="XM_002183153.1"/>
</dbReference>
<dbReference type="HOGENOM" id="CLU_290620_0_0_1"/>
<reference evidence="3 4" key="1">
    <citation type="journal article" date="2008" name="Nature">
        <title>The Phaeodactylum genome reveals the evolutionary history of diatom genomes.</title>
        <authorList>
            <person name="Bowler C."/>
            <person name="Allen A.E."/>
            <person name="Badger J.H."/>
            <person name="Grimwood J."/>
            <person name="Jabbari K."/>
            <person name="Kuo A."/>
            <person name="Maheswari U."/>
            <person name="Martens C."/>
            <person name="Maumus F."/>
            <person name="Otillar R.P."/>
            <person name="Rayko E."/>
            <person name="Salamov A."/>
            <person name="Vandepoele K."/>
            <person name="Beszteri B."/>
            <person name="Gruber A."/>
            <person name="Heijde M."/>
            <person name="Katinka M."/>
            <person name="Mock T."/>
            <person name="Valentin K."/>
            <person name="Verret F."/>
            <person name="Berges J.A."/>
            <person name="Brownlee C."/>
            <person name="Cadoret J.P."/>
            <person name="Chiovitti A."/>
            <person name="Choi C.J."/>
            <person name="Coesel S."/>
            <person name="De Martino A."/>
            <person name="Detter J.C."/>
            <person name="Durkin C."/>
            <person name="Falciatore A."/>
            <person name="Fournet J."/>
            <person name="Haruta M."/>
            <person name="Huysman M.J."/>
            <person name="Jenkins B.D."/>
            <person name="Jiroutova K."/>
            <person name="Jorgensen R.E."/>
            <person name="Joubert Y."/>
            <person name="Kaplan A."/>
            <person name="Kroger N."/>
            <person name="Kroth P.G."/>
            <person name="La Roche J."/>
            <person name="Lindquist E."/>
            <person name="Lommer M."/>
            <person name="Martin-Jezequel V."/>
            <person name="Lopez P.J."/>
            <person name="Lucas S."/>
            <person name="Mangogna M."/>
            <person name="McGinnis K."/>
            <person name="Medlin L.K."/>
            <person name="Montsant A."/>
            <person name="Oudot-Le Secq M.P."/>
            <person name="Napoli C."/>
            <person name="Obornik M."/>
            <person name="Parker M.S."/>
            <person name="Petit J.L."/>
            <person name="Porcel B.M."/>
            <person name="Poulsen N."/>
            <person name="Robison M."/>
            <person name="Rychlewski L."/>
            <person name="Rynearson T.A."/>
            <person name="Schmutz J."/>
            <person name="Shapiro H."/>
            <person name="Siaut M."/>
            <person name="Stanley M."/>
            <person name="Sussman M.R."/>
            <person name="Taylor A.R."/>
            <person name="Vardi A."/>
            <person name="von Dassow P."/>
            <person name="Vyverman W."/>
            <person name="Willis A."/>
            <person name="Wyrwicz L.S."/>
            <person name="Rokhsar D.S."/>
            <person name="Weissenbach J."/>
            <person name="Armbrust E.V."/>
            <person name="Green B.R."/>
            <person name="Van de Peer Y."/>
            <person name="Grigoriev I.V."/>
        </authorList>
    </citation>
    <scope>NUCLEOTIDE SEQUENCE [LARGE SCALE GENOMIC DNA]</scope>
    <source>
        <strain evidence="3 4">CCAP 1055/1</strain>
    </source>
</reference>
<keyword evidence="4" id="KW-1185">Reference proteome</keyword>
<feature type="compositionally biased region" description="Low complexity" evidence="2">
    <location>
        <begin position="992"/>
        <end position="1003"/>
    </location>
</feature>
<feature type="compositionally biased region" description="Basic and acidic residues" evidence="2">
    <location>
        <begin position="943"/>
        <end position="966"/>
    </location>
</feature>
<feature type="region of interest" description="Disordered" evidence="2">
    <location>
        <begin position="766"/>
        <end position="811"/>
    </location>
</feature>
<feature type="region of interest" description="Disordered" evidence="2">
    <location>
        <begin position="1"/>
        <end position="33"/>
    </location>
</feature>
<dbReference type="GeneID" id="7194797"/>
<dbReference type="PaxDb" id="2850-Phatr48574"/>
<dbReference type="OMA" id="AWERTIY"/>
<proteinExistence type="predicted"/>
<evidence type="ECO:0000256" key="1">
    <source>
        <dbReference type="SAM" id="Coils"/>
    </source>
</evidence>
<keyword evidence="1" id="KW-0175">Coiled coil</keyword>
<dbReference type="KEGG" id="pti:PHATRDRAFT_48574"/>
<evidence type="ECO:0000313" key="4">
    <source>
        <dbReference type="Proteomes" id="UP000000759"/>
    </source>
</evidence>
<gene>
    <name evidence="3" type="ORF">PHATRDRAFT_48574</name>
</gene>
<accession>B7G7Q8</accession>
<organism evidence="3 4">
    <name type="scientific">Phaeodactylum tricornutum (strain CCAP 1055/1)</name>
    <dbReference type="NCBI Taxonomy" id="556484"/>
    <lineage>
        <taxon>Eukaryota</taxon>
        <taxon>Sar</taxon>
        <taxon>Stramenopiles</taxon>
        <taxon>Ochrophyta</taxon>
        <taxon>Bacillariophyta</taxon>
        <taxon>Bacillariophyceae</taxon>
        <taxon>Bacillariophycidae</taxon>
        <taxon>Naviculales</taxon>
        <taxon>Phaeodactylaceae</taxon>
        <taxon>Phaeodactylum</taxon>
    </lineage>
</organism>